<keyword evidence="3" id="KW-1185">Reference proteome</keyword>
<feature type="transmembrane region" description="Helical" evidence="1">
    <location>
        <begin position="6"/>
        <end position="29"/>
    </location>
</feature>
<dbReference type="Proteomes" id="UP001524587">
    <property type="component" value="Unassembled WGS sequence"/>
</dbReference>
<evidence type="ECO:0000313" key="2">
    <source>
        <dbReference type="EMBL" id="MCQ8276922.1"/>
    </source>
</evidence>
<gene>
    <name evidence="2" type="primary">ccmI</name>
    <name evidence="2" type="ORF">NFI95_00465</name>
</gene>
<sequence length="253" mass="26886">MTGGVALALLLLEMALLCAALLVPVALVLKRAATLSGRRAPALALHRLQRAALDRDAASGLLDDAGHRDAALEIDRRLLAEAAGPEPSLVTDRPLPRVAVFLLLLPIPVLAVGLYAIGGHPFLPAQPLANRIAAGNERAQEDARLVAELRDTLSRQDPNRPETRQGYLLLAQTEAARGDWGEAAAAWRTVLAGGFDPVIAVEAAEAQCRADNAVSPASVALFRRALAEGSKDASWRSLAEQRIAQFEHAQDPH</sequence>
<keyword evidence="1" id="KW-0812">Transmembrane</keyword>
<dbReference type="NCBIfam" id="TIGR03142">
    <property type="entry name" value="cytochro_ccmI"/>
    <property type="match status" value="1"/>
</dbReference>
<proteinExistence type="predicted"/>
<evidence type="ECO:0000256" key="1">
    <source>
        <dbReference type="SAM" id="Phobius"/>
    </source>
</evidence>
<keyword evidence="1" id="KW-1133">Transmembrane helix</keyword>
<protein>
    <submittedName>
        <fullName evidence="2">C-type cytochrome biogenesis protein CcmI</fullName>
    </submittedName>
</protein>
<keyword evidence="1" id="KW-0472">Membrane</keyword>
<name>A0ABT1W236_9PROT</name>
<dbReference type="RefSeq" id="WP_422862368.1">
    <property type="nucleotide sequence ID" value="NZ_JAMSKV010000001.1"/>
</dbReference>
<dbReference type="EMBL" id="JAMSKV010000001">
    <property type="protein sequence ID" value="MCQ8276922.1"/>
    <property type="molecule type" value="Genomic_DNA"/>
</dbReference>
<comment type="caution">
    <text evidence="2">The sequence shown here is derived from an EMBL/GenBank/DDBJ whole genome shotgun (WGS) entry which is preliminary data.</text>
</comment>
<feature type="transmembrane region" description="Helical" evidence="1">
    <location>
        <begin position="98"/>
        <end position="118"/>
    </location>
</feature>
<organism evidence="2 3">
    <name type="scientific">Endosaccharibacter trunci</name>
    <dbReference type="NCBI Taxonomy" id="2812733"/>
    <lineage>
        <taxon>Bacteria</taxon>
        <taxon>Pseudomonadati</taxon>
        <taxon>Pseudomonadota</taxon>
        <taxon>Alphaproteobacteria</taxon>
        <taxon>Acetobacterales</taxon>
        <taxon>Acetobacteraceae</taxon>
        <taxon>Endosaccharibacter</taxon>
    </lineage>
</organism>
<accession>A0ABT1W236</accession>
<reference evidence="2 3" key="1">
    <citation type="submission" date="2022-06" db="EMBL/GenBank/DDBJ databases">
        <title>Endosaccharibacter gen. nov., sp. nov., endophytic bacteria isolated from sugarcane.</title>
        <authorList>
            <person name="Pitiwittayakul N."/>
            <person name="Yukphan P."/>
            <person name="Charoenyingcharoen P."/>
            <person name="Tanasupawat S."/>
        </authorList>
    </citation>
    <scope>NUCLEOTIDE SEQUENCE [LARGE SCALE GENOMIC DNA]</scope>
    <source>
        <strain evidence="2 3">KSS8</strain>
    </source>
</reference>
<evidence type="ECO:0000313" key="3">
    <source>
        <dbReference type="Proteomes" id="UP001524587"/>
    </source>
</evidence>
<dbReference type="InterPro" id="IPR017560">
    <property type="entry name" value="Cyt_c_biogenesis_CcmI"/>
</dbReference>